<dbReference type="PROSITE" id="PS51918">
    <property type="entry name" value="RADICAL_SAM"/>
    <property type="match status" value="1"/>
</dbReference>
<dbReference type="PANTHER" id="PTHR13932">
    <property type="entry name" value="COPROPORPHYRINIGEN III OXIDASE"/>
    <property type="match status" value="1"/>
</dbReference>
<dbReference type="SUPFAM" id="SSF102114">
    <property type="entry name" value="Radical SAM enzymes"/>
    <property type="match status" value="1"/>
</dbReference>
<dbReference type="Gene3D" id="3.30.750.200">
    <property type="match status" value="1"/>
</dbReference>
<name>A0A6B9ZMI1_9BACT</name>
<evidence type="ECO:0000313" key="2">
    <source>
        <dbReference type="EMBL" id="QHS63448.1"/>
    </source>
</evidence>
<dbReference type="SFLD" id="SFLDG01065">
    <property type="entry name" value="anaerobic_coproporphyrinogen-I"/>
    <property type="match status" value="1"/>
</dbReference>
<sequence length="434" mass="49163">MTTLFDNIFDSYAYSYPHKHSYRSLAPLSLSALWKEEKKDALFLYVHLPFCEMRCGFCNLFTIANPKDDMVDVYLDALAREADTIREVVQPQHFGQMAVGGGTPTFLEIPQLEKLFGIIRKLGAQPELLPVSFEMSPKTITAEKAQFLFSQGVDRVSMGVQSFLETEQKSLGRPQKNREVFAALDLLKKQGFPTINVDLIYGAQGQTPDTWLYSIDAAIRYELDEIFIYPLYVRPLTGIAKSGNAPADNRFELYLAAKSMLLNAGYEQVSMRMFRKIKPDRPVRPLVYSCQEDGMIGLGAGARSYTRTVHYSSEYAVARHNIKSIIDQYSMKAAADFSQADYGIILPQEEQQRRFIIKSVLHNSGLDISRYRELYGSHPLTDYPQLQSLLDEGMAVTEGQLFHLTSRGIDYSDAIGPWLYSTPIRTLINNFALQ</sequence>
<dbReference type="PANTHER" id="PTHR13932:SF5">
    <property type="entry name" value="RADICAL S-ADENOSYL METHIONINE DOMAIN-CONTAINING PROTEIN 1, MITOCHONDRIAL"/>
    <property type="match status" value="1"/>
</dbReference>
<dbReference type="SMART" id="SM00729">
    <property type="entry name" value="Elp3"/>
    <property type="match status" value="1"/>
</dbReference>
<evidence type="ECO:0000313" key="3">
    <source>
        <dbReference type="Proteomes" id="UP000476411"/>
    </source>
</evidence>
<dbReference type="SFLD" id="SFLDS00029">
    <property type="entry name" value="Radical_SAM"/>
    <property type="match status" value="1"/>
</dbReference>
<dbReference type="InterPro" id="IPR058240">
    <property type="entry name" value="rSAM_sf"/>
</dbReference>
<dbReference type="NCBIfam" id="NF006067">
    <property type="entry name" value="PRK08208.1"/>
    <property type="match status" value="1"/>
</dbReference>
<organism evidence="2 3">
    <name type="scientific">Chitinophaga agri</name>
    <dbReference type="NCBI Taxonomy" id="2703787"/>
    <lineage>
        <taxon>Bacteria</taxon>
        <taxon>Pseudomonadati</taxon>
        <taxon>Bacteroidota</taxon>
        <taxon>Chitinophagia</taxon>
        <taxon>Chitinophagales</taxon>
        <taxon>Chitinophagaceae</taxon>
        <taxon>Chitinophaga</taxon>
    </lineage>
</organism>
<dbReference type="InterPro" id="IPR006638">
    <property type="entry name" value="Elp3/MiaA/NifB-like_rSAM"/>
</dbReference>
<dbReference type="AlphaFoldDB" id="A0A6B9ZMI1"/>
<dbReference type="RefSeq" id="WP_162335164.1">
    <property type="nucleotide sequence ID" value="NZ_CP048113.1"/>
</dbReference>
<keyword evidence="3" id="KW-1185">Reference proteome</keyword>
<proteinExistence type="predicted"/>
<evidence type="ECO:0000259" key="1">
    <source>
        <dbReference type="PROSITE" id="PS51918"/>
    </source>
</evidence>
<gene>
    <name evidence="2" type="ORF">GWR21_28840</name>
</gene>
<reference evidence="2 3" key="1">
    <citation type="submission" date="2020-01" db="EMBL/GenBank/DDBJ databases">
        <title>Complete genome sequence of Chitinophaga sp. H33E-04 isolated from quinoa roots.</title>
        <authorList>
            <person name="Weon H.-Y."/>
            <person name="Lee S.A."/>
        </authorList>
    </citation>
    <scope>NUCLEOTIDE SEQUENCE [LARGE SCALE GENOMIC DNA]</scope>
    <source>
        <strain evidence="2 3">H33E-04</strain>
    </source>
</reference>
<dbReference type="Proteomes" id="UP000476411">
    <property type="component" value="Chromosome"/>
</dbReference>
<protein>
    <submittedName>
        <fullName evidence="2">Coproporphyrinogen III oxidase family protein</fullName>
    </submittedName>
</protein>
<dbReference type="GO" id="GO:0051539">
    <property type="term" value="F:4 iron, 4 sulfur cluster binding"/>
    <property type="evidence" value="ECO:0007669"/>
    <property type="project" value="TreeGrafter"/>
</dbReference>
<feature type="domain" description="Radical SAM core" evidence="1">
    <location>
        <begin position="36"/>
        <end position="267"/>
    </location>
</feature>
<accession>A0A6B9ZMI1</accession>
<dbReference type="GO" id="GO:0006779">
    <property type="term" value="P:porphyrin-containing compound biosynthetic process"/>
    <property type="evidence" value="ECO:0007669"/>
    <property type="project" value="TreeGrafter"/>
</dbReference>
<dbReference type="InterPro" id="IPR034505">
    <property type="entry name" value="Coproporphyrinogen-III_oxidase"/>
</dbReference>
<dbReference type="Pfam" id="PF04055">
    <property type="entry name" value="Radical_SAM"/>
    <property type="match status" value="1"/>
</dbReference>
<dbReference type="KEGG" id="chih:GWR21_28840"/>
<dbReference type="EMBL" id="CP048113">
    <property type="protein sequence ID" value="QHS63448.1"/>
    <property type="molecule type" value="Genomic_DNA"/>
</dbReference>
<dbReference type="GO" id="GO:0003824">
    <property type="term" value="F:catalytic activity"/>
    <property type="evidence" value="ECO:0007669"/>
    <property type="project" value="InterPro"/>
</dbReference>
<dbReference type="InterPro" id="IPR007197">
    <property type="entry name" value="rSAM"/>
</dbReference>
<dbReference type="GO" id="GO:0005737">
    <property type="term" value="C:cytoplasm"/>
    <property type="evidence" value="ECO:0007669"/>
    <property type="project" value="TreeGrafter"/>
</dbReference>
<dbReference type="CDD" id="cd01335">
    <property type="entry name" value="Radical_SAM"/>
    <property type="match status" value="1"/>
</dbReference>